<dbReference type="AlphaFoldDB" id="A0A835Z042"/>
<evidence type="ECO:0000256" key="1">
    <source>
        <dbReference type="SAM" id="Coils"/>
    </source>
</evidence>
<feature type="compositionally biased region" description="Basic and acidic residues" evidence="2">
    <location>
        <begin position="179"/>
        <end position="192"/>
    </location>
</feature>
<sequence length="618" mass="69662">MDDPIKSVMNFEEGGTAQAINSPRSLEACLRAGFDPAELLPRPWESFKASRSEPNDITQIRYDHFQKSRAAKLAIVRQEREVIMQRLEGHSKPSLAKCTLTGGGGSGSAPSSGNGLSSSSEPRVTFDMAAEAEKVRAGILELERKRTQSVKKRQEKEVARALDAEARFAELQAKILHSQDEDARRRRDHEDAVAAQRGAAADKRRQRELDRKAKEVRARCDAEDDRRRELARREHEQELKMLKAEAEAARVRAREAARAEQARQAHIEAQQKLTEDLIRTCAGAIVSADEAAHSRACRLVFALRRSAQEARAVASRRQMEERETRVQAQLEEKKRAKAAEVAAQRAAAEARIQEALEAKKQIQLEKKQRYESRQAELAARAAEKATEEEEEARKKQEELDKREEGRSKCGSVACSSSSSSSSSSAPAAAAVRRQQQLRAANLRPHARLEDSYNRRADTRKRIVLRQREKAKVHAELDRQREQEARLRRVYGELEEQDRRDKIERIRRIDEFVRLHTLRRIEEETARSEQVKEQREYLVEQRRAAAAAALNHKRRIKEAMFKLKTAAKLHSPNGSTIWGRELSGAVSDSGGSEQALSDADTKLAAPKSPDAHLNAHDGA</sequence>
<feature type="region of interest" description="Disordered" evidence="2">
    <location>
        <begin position="99"/>
        <end position="122"/>
    </location>
</feature>
<feature type="region of interest" description="Disordered" evidence="2">
    <location>
        <begin position="571"/>
        <end position="618"/>
    </location>
</feature>
<comment type="caution">
    <text evidence="3">The sequence shown here is derived from an EMBL/GenBank/DDBJ whole genome shotgun (WGS) entry which is preliminary data.</text>
</comment>
<dbReference type="OrthoDB" id="200110at2759"/>
<evidence type="ECO:0000313" key="4">
    <source>
        <dbReference type="Proteomes" id="UP000664859"/>
    </source>
</evidence>
<feature type="compositionally biased region" description="Basic and acidic residues" evidence="2">
    <location>
        <begin position="608"/>
        <end position="618"/>
    </location>
</feature>
<feature type="coiled-coil region" evidence="1">
    <location>
        <begin position="213"/>
        <end position="263"/>
    </location>
</feature>
<accession>A0A835Z042</accession>
<proteinExistence type="predicted"/>
<feature type="compositionally biased region" description="Low complexity" evidence="2">
    <location>
        <begin position="108"/>
        <end position="120"/>
    </location>
</feature>
<dbReference type="PANTHER" id="PTHR38019:SF1">
    <property type="entry name" value="N-ACETYLTRANSFERASE DOMAIN-CONTAINING PROTEIN"/>
    <property type="match status" value="1"/>
</dbReference>
<protein>
    <submittedName>
        <fullName evidence="3">Uncharacterized protein</fullName>
    </submittedName>
</protein>
<evidence type="ECO:0000256" key="2">
    <source>
        <dbReference type="SAM" id="MobiDB-lite"/>
    </source>
</evidence>
<dbReference type="EMBL" id="JAFCMP010000390">
    <property type="protein sequence ID" value="KAG5180409.1"/>
    <property type="molecule type" value="Genomic_DNA"/>
</dbReference>
<organism evidence="3 4">
    <name type="scientific">Tribonema minus</name>
    <dbReference type="NCBI Taxonomy" id="303371"/>
    <lineage>
        <taxon>Eukaryota</taxon>
        <taxon>Sar</taxon>
        <taxon>Stramenopiles</taxon>
        <taxon>Ochrophyta</taxon>
        <taxon>PX clade</taxon>
        <taxon>Xanthophyceae</taxon>
        <taxon>Tribonematales</taxon>
        <taxon>Tribonemataceae</taxon>
        <taxon>Tribonema</taxon>
    </lineage>
</organism>
<dbReference type="PANTHER" id="PTHR38019">
    <property type="entry name" value="KDA ANTIGEN P200, PUTATIVE-RELATED"/>
    <property type="match status" value="1"/>
</dbReference>
<feature type="region of interest" description="Disordered" evidence="2">
    <location>
        <begin position="378"/>
        <end position="454"/>
    </location>
</feature>
<feature type="compositionally biased region" description="Low complexity" evidence="2">
    <location>
        <begin position="411"/>
        <end position="443"/>
    </location>
</feature>
<keyword evidence="1" id="KW-0175">Coiled coil</keyword>
<feature type="compositionally biased region" description="Basic and acidic residues" evidence="2">
    <location>
        <begin position="200"/>
        <end position="213"/>
    </location>
</feature>
<keyword evidence="4" id="KW-1185">Reference proteome</keyword>
<gene>
    <name evidence="3" type="ORF">JKP88DRAFT_279528</name>
</gene>
<evidence type="ECO:0000313" key="3">
    <source>
        <dbReference type="EMBL" id="KAG5180409.1"/>
    </source>
</evidence>
<dbReference type="Proteomes" id="UP000664859">
    <property type="component" value="Unassembled WGS sequence"/>
</dbReference>
<feature type="compositionally biased region" description="Basic and acidic residues" evidence="2">
    <location>
        <begin position="381"/>
        <end position="407"/>
    </location>
</feature>
<name>A0A835Z042_9STRA</name>
<feature type="region of interest" description="Disordered" evidence="2">
    <location>
        <begin position="179"/>
        <end position="213"/>
    </location>
</feature>
<reference evidence="3" key="1">
    <citation type="submission" date="2021-02" db="EMBL/GenBank/DDBJ databases">
        <title>First Annotated Genome of the Yellow-green Alga Tribonema minus.</title>
        <authorList>
            <person name="Mahan K.M."/>
        </authorList>
    </citation>
    <scope>NUCLEOTIDE SEQUENCE</scope>
    <source>
        <strain evidence="3">UTEX B ZZ1240</strain>
    </source>
</reference>